<reference evidence="11" key="1">
    <citation type="submission" date="2025-08" db="UniProtKB">
        <authorList>
            <consortium name="RefSeq"/>
        </authorList>
    </citation>
    <scope>IDENTIFICATION</scope>
    <source>
        <tissue evidence="11">Thorax and Abdomen</tissue>
    </source>
</reference>
<feature type="signal peptide" evidence="8">
    <location>
        <begin position="1"/>
        <end position="17"/>
    </location>
</feature>
<evidence type="ECO:0000256" key="8">
    <source>
        <dbReference type="SAM" id="SignalP"/>
    </source>
</evidence>
<dbReference type="Pfam" id="PF00151">
    <property type="entry name" value="Lipase"/>
    <property type="match status" value="1"/>
</dbReference>
<keyword evidence="5" id="KW-0964">Secreted</keyword>
<evidence type="ECO:0000313" key="10">
    <source>
        <dbReference type="Proteomes" id="UP000829291"/>
    </source>
</evidence>
<evidence type="ECO:0000256" key="4">
    <source>
        <dbReference type="ARBA" id="ARBA00013179"/>
    </source>
</evidence>
<dbReference type="PANTHER" id="PTHR11610:SF150">
    <property type="entry name" value="FI01825P-RELATED"/>
    <property type="match status" value="1"/>
</dbReference>
<dbReference type="InterPro" id="IPR029058">
    <property type="entry name" value="AB_hydrolase_fold"/>
</dbReference>
<sequence length="336" mass="35953">MKLLLIAVLAITASVYAGEVIEPEHDYMYFPDGDGVPQLIDLLEKGEDLTGFDSSDSILSRNVETITFNLFTRNNPRNSQLLVLNSVSSVSGSNWSSSRPTRFITHGWRSNQNSDACITIRDAYLAEGDYNVIVIDWSSIAGALYVSASSSVRGVAARVSLMINFLSANAGLNVASTKLVGHSLGAHVSGIAARNAEGTIDAVIGLDPALPLFNSAGAGSRIHQTDADHVQIIHTNGGLLGIMDAIGDTDFYPNGGSSQPGCGLDLVGSCAHSRAYYFFAESIRNPTGFRATGTRSMYLEALDRHNEVYMGGRVFNKFARGSFTLETARQSPYALG</sequence>
<dbReference type="PANTHER" id="PTHR11610">
    <property type="entry name" value="LIPASE"/>
    <property type="match status" value="1"/>
</dbReference>
<evidence type="ECO:0000259" key="9">
    <source>
        <dbReference type="Pfam" id="PF00151"/>
    </source>
</evidence>
<keyword evidence="8" id="KW-0732">Signal</keyword>
<dbReference type="EC" id="3.1.1.32" evidence="4"/>
<dbReference type="RefSeq" id="XP_015520422.1">
    <property type="nucleotide sequence ID" value="XM_015664936.2"/>
</dbReference>
<dbReference type="Gene3D" id="3.40.50.1820">
    <property type="entry name" value="alpha/beta hydrolase"/>
    <property type="match status" value="1"/>
</dbReference>
<dbReference type="InterPro" id="IPR000734">
    <property type="entry name" value="TAG_lipase"/>
</dbReference>
<evidence type="ECO:0000256" key="1">
    <source>
        <dbReference type="ARBA" id="ARBA00000111"/>
    </source>
</evidence>
<dbReference type="PRINTS" id="PR00825">
    <property type="entry name" value="DOLALLERGEN"/>
</dbReference>
<accession>A0A6J0C1M0</accession>
<comment type="subcellular location">
    <subcellularLocation>
        <location evidence="2">Secreted</location>
    </subcellularLocation>
</comment>
<organism evidence="11">
    <name type="scientific">Neodiprion lecontei</name>
    <name type="common">Redheaded pine sawfly</name>
    <dbReference type="NCBI Taxonomy" id="441921"/>
    <lineage>
        <taxon>Eukaryota</taxon>
        <taxon>Metazoa</taxon>
        <taxon>Ecdysozoa</taxon>
        <taxon>Arthropoda</taxon>
        <taxon>Hexapoda</taxon>
        <taxon>Insecta</taxon>
        <taxon>Pterygota</taxon>
        <taxon>Neoptera</taxon>
        <taxon>Endopterygota</taxon>
        <taxon>Hymenoptera</taxon>
        <taxon>Tenthredinoidea</taxon>
        <taxon>Diprionidae</taxon>
        <taxon>Diprioninae</taxon>
        <taxon>Neodiprion</taxon>
    </lineage>
</organism>
<keyword evidence="10" id="KW-1185">Reference proteome</keyword>
<name>A0A6J0C1M0_NEOLC</name>
<dbReference type="InterPro" id="IPR033906">
    <property type="entry name" value="Lipase_N"/>
</dbReference>
<dbReference type="InterPro" id="IPR013818">
    <property type="entry name" value="Lipase"/>
</dbReference>
<protein>
    <recommendedName>
        <fullName evidence="4">phospholipase A1</fullName>
        <ecNumber evidence="4">3.1.1.32</ecNumber>
    </recommendedName>
</protein>
<comment type="catalytic activity">
    <reaction evidence="1">
        <text>a 1,2-diacyl-sn-glycero-3-phosphocholine + H2O = a 2-acyl-sn-glycero-3-phosphocholine + a fatty acid + H(+)</text>
        <dbReference type="Rhea" id="RHEA:18689"/>
        <dbReference type="ChEBI" id="CHEBI:15377"/>
        <dbReference type="ChEBI" id="CHEBI:15378"/>
        <dbReference type="ChEBI" id="CHEBI:28868"/>
        <dbReference type="ChEBI" id="CHEBI:57643"/>
        <dbReference type="ChEBI" id="CHEBI:57875"/>
        <dbReference type="EC" id="3.1.1.32"/>
    </reaction>
</comment>
<dbReference type="AlphaFoldDB" id="A0A6J0C1M0"/>
<dbReference type="Proteomes" id="UP000829291">
    <property type="component" value="Chromosome 3"/>
</dbReference>
<evidence type="ECO:0000256" key="6">
    <source>
        <dbReference type="ARBA" id="ARBA00022801"/>
    </source>
</evidence>
<evidence type="ECO:0000256" key="7">
    <source>
        <dbReference type="RuleBase" id="RU004262"/>
    </source>
</evidence>
<gene>
    <name evidence="11" type="primary">LOC107224756</name>
</gene>
<dbReference type="InParanoid" id="A0A6J0C1M0"/>
<dbReference type="SUPFAM" id="SSF53474">
    <property type="entry name" value="alpha/beta-Hydrolases"/>
    <property type="match status" value="1"/>
</dbReference>
<dbReference type="GO" id="GO:0005615">
    <property type="term" value="C:extracellular space"/>
    <property type="evidence" value="ECO:0007669"/>
    <property type="project" value="TreeGrafter"/>
</dbReference>
<keyword evidence="6" id="KW-0378">Hydrolase</keyword>
<dbReference type="PRINTS" id="PR00821">
    <property type="entry name" value="TAGLIPASE"/>
</dbReference>
<evidence type="ECO:0000313" key="11">
    <source>
        <dbReference type="RefSeq" id="XP_015520422.1"/>
    </source>
</evidence>
<evidence type="ECO:0000256" key="2">
    <source>
        <dbReference type="ARBA" id="ARBA00004613"/>
    </source>
</evidence>
<dbReference type="GO" id="GO:0016042">
    <property type="term" value="P:lipid catabolic process"/>
    <property type="evidence" value="ECO:0007669"/>
    <property type="project" value="TreeGrafter"/>
</dbReference>
<dbReference type="FunCoup" id="A0A6J0C1M0">
    <property type="interactions" value="110"/>
</dbReference>
<comment type="similarity">
    <text evidence="3 7">Belongs to the AB hydrolase superfamily. Lipase family.</text>
</comment>
<dbReference type="GeneID" id="107224756"/>
<dbReference type="GO" id="GO:0008970">
    <property type="term" value="F:phospholipase A1 activity"/>
    <property type="evidence" value="ECO:0007669"/>
    <property type="project" value="UniProtKB-EC"/>
</dbReference>
<feature type="domain" description="Lipase" evidence="9">
    <location>
        <begin position="63"/>
        <end position="296"/>
    </location>
</feature>
<dbReference type="InterPro" id="IPR002334">
    <property type="entry name" value="Allerg_PlipaseA1"/>
</dbReference>
<dbReference type="GO" id="GO:0017171">
    <property type="term" value="F:serine hydrolase activity"/>
    <property type="evidence" value="ECO:0007669"/>
    <property type="project" value="TreeGrafter"/>
</dbReference>
<evidence type="ECO:0000256" key="5">
    <source>
        <dbReference type="ARBA" id="ARBA00022525"/>
    </source>
</evidence>
<evidence type="ECO:0000256" key="3">
    <source>
        <dbReference type="ARBA" id="ARBA00010701"/>
    </source>
</evidence>
<dbReference type="KEGG" id="nlo:107224756"/>
<feature type="chain" id="PRO_5027120959" description="phospholipase A1" evidence="8">
    <location>
        <begin position="18"/>
        <end position="336"/>
    </location>
</feature>
<dbReference type="OrthoDB" id="199913at2759"/>
<proteinExistence type="inferred from homology"/>
<dbReference type="CDD" id="cd00707">
    <property type="entry name" value="Pancreat_lipase_like"/>
    <property type="match status" value="1"/>
</dbReference>